<dbReference type="Gene3D" id="1.10.20.10">
    <property type="entry name" value="Histone, subunit A"/>
    <property type="match status" value="1"/>
</dbReference>
<dbReference type="VEuPathDB" id="FungiDB:SeMB42_g00785"/>
<feature type="domain" description="Transcription factor CBF/NF-Y/archaeal histone" evidence="6">
    <location>
        <begin position="46"/>
        <end position="110"/>
    </location>
</feature>
<dbReference type="Proteomes" id="UP000317494">
    <property type="component" value="Unassembled WGS sequence"/>
</dbReference>
<dbReference type="SUPFAM" id="SSF47113">
    <property type="entry name" value="Histone-fold"/>
    <property type="match status" value="1"/>
</dbReference>
<dbReference type="OrthoDB" id="1707486at2759"/>
<comment type="caution">
    <text evidence="7">The sequence shown here is derived from an EMBL/GenBank/DDBJ whole genome shotgun (WGS) entry which is preliminary data.</text>
</comment>
<dbReference type="PANTHER" id="PTHR46172">
    <property type="entry name" value="DNA POLYMERASE EPSILON SUBUNIT 3"/>
    <property type="match status" value="1"/>
</dbReference>
<dbReference type="EMBL" id="QEAM01000004">
    <property type="protein sequence ID" value="TPX51449.1"/>
    <property type="molecule type" value="Genomic_DNA"/>
</dbReference>
<dbReference type="GO" id="GO:0006272">
    <property type="term" value="P:leading strand elongation"/>
    <property type="evidence" value="ECO:0007669"/>
    <property type="project" value="TreeGrafter"/>
</dbReference>
<dbReference type="InterPro" id="IPR051377">
    <property type="entry name" value="DNA_Pol-Epsilon_Subunit"/>
</dbReference>
<dbReference type="GO" id="GO:0008623">
    <property type="term" value="C:CHRAC"/>
    <property type="evidence" value="ECO:0007669"/>
    <property type="project" value="TreeGrafter"/>
</dbReference>
<dbReference type="GO" id="GO:0006974">
    <property type="term" value="P:DNA damage response"/>
    <property type="evidence" value="ECO:0007669"/>
    <property type="project" value="TreeGrafter"/>
</dbReference>
<dbReference type="Proteomes" id="UP000320475">
    <property type="component" value="Unassembled WGS sequence"/>
</dbReference>
<gene>
    <name evidence="7" type="ORF">SeLEV6574_g00292</name>
    <name evidence="8" type="ORF">SeMB42_g00785</name>
</gene>
<dbReference type="EMBL" id="QEAN01000017">
    <property type="protein sequence ID" value="TPX53429.1"/>
    <property type="molecule type" value="Genomic_DNA"/>
</dbReference>
<dbReference type="PANTHER" id="PTHR46172:SF1">
    <property type="entry name" value="DNA POLYMERASE EPSILON SUBUNIT 3"/>
    <property type="match status" value="1"/>
</dbReference>
<evidence type="ECO:0000313" key="10">
    <source>
        <dbReference type="Proteomes" id="UP000320475"/>
    </source>
</evidence>
<protein>
    <recommendedName>
        <fullName evidence="3">DNA polymerase epsilon subunit D</fullName>
    </recommendedName>
    <alternativeName>
        <fullName evidence="4">DNA polymerase II subunit D</fullName>
    </alternativeName>
</protein>
<keyword evidence="2" id="KW-0539">Nucleus</keyword>
<accession>A0A507DIC3</accession>
<dbReference type="GO" id="GO:0046982">
    <property type="term" value="F:protein heterodimerization activity"/>
    <property type="evidence" value="ECO:0007669"/>
    <property type="project" value="InterPro"/>
</dbReference>
<dbReference type="GO" id="GO:0008622">
    <property type="term" value="C:epsilon DNA polymerase complex"/>
    <property type="evidence" value="ECO:0007669"/>
    <property type="project" value="TreeGrafter"/>
</dbReference>
<evidence type="ECO:0000256" key="1">
    <source>
        <dbReference type="ARBA" id="ARBA00004123"/>
    </source>
</evidence>
<comment type="subcellular location">
    <subcellularLocation>
        <location evidence="1">Nucleus</location>
    </subcellularLocation>
</comment>
<feature type="compositionally biased region" description="Gly residues" evidence="5">
    <location>
        <begin position="158"/>
        <end position="167"/>
    </location>
</feature>
<evidence type="ECO:0000256" key="4">
    <source>
        <dbReference type="ARBA" id="ARBA00042096"/>
    </source>
</evidence>
<dbReference type="GO" id="GO:0031507">
    <property type="term" value="P:heterochromatin formation"/>
    <property type="evidence" value="ECO:0007669"/>
    <property type="project" value="TreeGrafter"/>
</dbReference>
<evidence type="ECO:0000313" key="9">
    <source>
        <dbReference type="Proteomes" id="UP000317494"/>
    </source>
</evidence>
<evidence type="ECO:0000256" key="2">
    <source>
        <dbReference type="ARBA" id="ARBA00023242"/>
    </source>
</evidence>
<dbReference type="Pfam" id="PF00808">
    <property type="entry name" value="CBFD_NFYB_HMF"/>
    <property type="match status" value="1"/>
</dbReference>
<dbReference type="CDD" id="cd22928">
    <property type="entry name" value="HFD_POLE3_DPB4"/>
    <property type="match status" value="1"/>
</dbReference>
<evidence type="ECO:0000256" key="5">
    <source>
        <dbReference type="SAM" id="MobiDB-lite"/>
    </source>
</evidence>
<keyword evidence="9" id="KW-1185">Reference proteome</keyword>
<dbReference type="GO" id="GO:0031490">
    <property type="term" value="F:chromatin DNA binding"/>
    <property type="evidence" value="ECO:0007669"/>
    <property type="project" value="TreeGrafter"/>
</dbReference>
<dbReference type="AlphaFoldDB" id="A0A507DIC3"/>
<evidence type="ECO:0000259" key="6">
    <source>
        <dbReference type="Pfam" id="PF00808"/>
    </source>
</evidence>
<evidence type="ECO:0000313" key="7">
    <source>
        <dbReference type="EMBL" id="TPX51449.1"/>
    </source>
</evidence>
<proteinExistence type="predicted"/>
<reference evidence="9 10" key="1">
    <citation type="journal article" date="2019" name="Sci. Rep.">
        <title>Comparative genomics of chytrid fungi reveal insights into the obligate biotrophic and pathogenic lifestyle of Synchytrium endobioticum.</title>
        <authorList>
            <person name="van de Vossenberg B.T.L.H."/>
            <person name="Warris S."/>
            <person name="Nguyen H.D.T."/>
            <person name="van Gent-Pelzer M.P.E."/>
            <person name="Joly D.L."/>
            <person name="van de Geest H.C."/>
            <person name="Bonants P.J.M."/>
            <person name="Smith D.S."/>
            <person name="Levesque C.A."/>
            <person name="van der Lee T.A.J."/>
        </authorList>
    </citation>
    <scope>NUCLEOTIDE SEQUENCE [LARGE SCALE GENOMIC DNA]</scope>
    <source>
        <strain evidence="7 10">LEV6574</strain>
        <strain evidence="8 9">MB42</strain>
    </source>
</reference>
<name>A0A507DIC3_9FUNG</name>
<dbReference type="STRING" id="286115.A0A507DIC3"/>
<feature type="compositionally biased region" description="Acidic residues" evidence="5">
    <location>
        <begin position="184"/>
        <end position="206"/>
    </location>
</feature>
<dbReference type="InterPro" id="IPR003958">
    <property type="entry name" value="CBFA_NFYB_domain"/>
</dbReference>
<feature type="compositionally biased region" description="Polar residues" evidence="5">
    <location>
        <begin position="263"/>
        <end position="282"/>
    </location>
</feature>
<evidence type="ECO:0000313" key="8">
    <source>
        <dbReference type="EMBL" id="TPX53429.1"/>
    </source>
</evidence>
<dbReference type="InterPro" id="IPR009072">
    <property type="entry name" value="Histone-fold"/>
</dbReference>
<feature type="region of interest" description="Disordered" evidence="5">
    <location>
        <begin position="151"/>
        <end position="282"/>
    </location>
</feature>
<organism evidence="7 10">
    <name type="scientific">Synchytrium endobioticum</name>
    <dbReference type="NCBI Taxonomy" id="286115"/>
    <lineage>
        <taxon>Eukaryota</taxon>
        <taxon>Fungi</taxon>
        <taxon>Fungi incertae sedis</taxon>
        <taxon>Chytridiomycota</taxon>
        <taxon>Chytridiomycota incertae sedis</taxon>
        <taxon>Chytridiomycetes</taxon>
        <taxon>Synchytriales</taxon>
        <taxon>Synchytriaceae</taxon>
        <taxon>Synchytrium</taxon>
    </lineage>
</organism>
<sequence>MGHHRRDWIRKKGLHSSKPARRDNWVIMAGEAPVPTAKQLGIEDLELPRTIISRTMKATFPDGTATEKAAQNAVRRACTVFVSYLGATANDLAKSANKKSIQAQDVFKALDLLEFKGFVEKVEQSFVAHATLVKEKRNAYRKRVAEAGGPLRAKGIATSGGGRGRTGSGTPTRSSSQPHRGSDTGDDEELDEVEDDEDDDMSEGEGGDNSNAGDDGTSHMPPAISPLQPALAQSNSGEATPGTEPRKRKLILKLGPNKALKSGESSPKASPQSSARNNMEVE</sequence>
<evidence type="ECO:0000256" key="3">
    <source>
        <dbReference type="ARBA" id="ARBA00039775"/>
    </source>
</evidence>